<keyword evidence="2" id="KW-0479">Metal-binding</keyword>
<dbReference type="PANTHER" id="PTHR46233:SF3">
    <property type="entry name" value="HYDROXYACYLGLUTATHIONE HYDROLASE GLOC"/>
    <property type="match status" value="1"/>
</dbReference>
<dbReference type="InterPro" id="IPR001279">
    <property type="entry name" value="Metallo-B-lactamas"/>
</dbReference>
<dbReference type="AlphaFoldDB" id="A0A0F4PVF8"/>
<evidence type="ECO:0000256" key="1">
    <source>
        <dbReference type="ARBA" id="ARBA00001947"/>
    </source>
</evidence>
<dbReference type="RefSeq" id="WP_045978788.1">
    <property type="nucleotide sequence ID" value="NZ_JXXY01000004.1"/>
</dbReference>
<keyword evidence="4" id="KW-0862">Zinc</keyword>
<dbReference type="SMART" id="SM00849">
    <property type="entry name" value="Lactamase_B"/>
    <property type="match status" value="1"/>
</dbReference>
<dbReference type="OrthoDB" id="9802991at2"/>
<dbReference type="EMBL" id="JXXZ01000007">
    <property type="protein sequence ID" value="KJY99853.1"/>
    <property type="molecule type" value="Genomic_DNA"/>
</dbReference>
<dbReference type="PATRIC" id="fig|151081.8.peg.1095"/>
<evidence type="ECO:0000256" key="2">
    <source>
        <dbReference type="ARBA" id="ARBA00022723"/>
    </source>
</evidence>
<keyword evidence="8" id="KW-1185">Reference proteome</keyword>
<sequence>MKITTIPVTPFMQNCRILQCAQSAQAAIIDPGGDSDKIIRALTQRGIEPSVIWLTHGHLDHVGAADTLRKHYQIDIVGPQRDEQFWFDALAQQAQMFGFAPQVPFLPDTWLEHGQTISLGEQQFEVRHCPGHTPGHVIFVCHSHKLAIVGDVIFKGSIGRTDFPKGDGPTLIASIKREVLSLDDDYRLLSGHGEETSVGQERHKNPFISGKFG</sequence>
<dbReference type="GO" id="GO:0046872">
    <property type="term" value="F:metal ion binding"/>
    <property type="evidence" value="ECO:0007669"/>
    <property type="project" value="UniProtKB-KW"/>
</dbReference>
<evidence type="ECO:0000256" key="3">
    <source>
        <dbReference type="ARBA" id="ARBA00022801"/>
    </source>
</evidence>
<reference evidence="7 8" key="1">
    <citation type="journal article" date="2015" name="BMC Genomics">
        <title>Genome mining reveals unlocked bioactive potential of marine Gram-negative bacteria.</title>
        <authorList>
            <person name="Machado H."/>
            <person name="Sonnenschein E.C."/>
            <person name="Melchiorsen J."/>
            <person name="Gram L."/>
        </authorList>
    </citation>
    <scope>NUCLEOTIDE SEQUENCE [LARGE SCALE GENOMIC DNA]</scope>
    <source>
        <strain evidence="7 8">S3137</strain>
    </source>
</reference>
<dbReference type="GO" id="GO:0016787">
    <property type="term" value="F:hydrolase activity"/>
    <property type="evidence" value="ECO:0007669"/>
    <property type="project" value="UniProtKB-KW"/>
</dbReference>
<evidence type="ECO:0000256" key="5">
    <source>
        <dbReference type="SAM" id="MobiDB-lite"/>
    </source>
</evidence>
<dbReference type="Proteomes" id="UP000033664">
    <property type="component" value="Unassembled WGS sequence"/>
</dbReference>
<dbReference type="PANTHER" id="PTHR46233">
    <property type="entry name" value="HYDROXYACYLGLUTATHIONE HYDROLASE GLOC"/>
    <property type="match status" value="1"/>
</dbReference>
<name>A0A0F4PVF8_9GAMM</name>
<comment type="cofactor">
    <cofactor evidence="1">
        <name>Zn(2+)</name>
        <dbReference type="ChEBI" id="CHEBI:29105"/>
    </cofactor>
</comment>
<feature type="region of interest" description="Disordered" evidence="5">
    <location>
        <begin position="194"/>
        <end position="213"/>
    </location>
</feature>
<comment type="caution">
    <text evidence="7">The sequence shown here is derived from an EMBL/GenBank/DDBJ whole genome shotgun (WGS) entry which is preliminary data.</text>
</comment>
<keyword evidence="3" id="KW-0378">Hydrolase</keyword>
<dbReference type="Pfam" id="PF00753">
    <property type="entry name" value="Lactamase_B"/>
    <property type="match status" value="1"/>
</dbReference>
<proteinExistence type="predicted"/>
<accession>A0A0F4PVF8</accession>
<evidence type="ECO:0000259" key="6">
    <source>
        <dbReference type="SMART" id="SM00849"/>
    </source>
</evidence>
<feature type="domain" description="Metallo-beta-lactamase" evidence="6">
    <location>
        <begin position="12"/>
        <end position="192"/>
    </location>
</feature>
<organism evidence="7 8">
    <name type="scientific">Pseudoalteromonas ruthenica</name>
    <dbReference type="NCBI Taxonomy" id="151081"/>
    <lineage>
        <taxon>Bacteria</taxon>
        <taxon>Pseudomonadati</taxon>
        <taxon>Pseudomonadota</taxon>
        <taxon>Gammaproteobacteria</taxon>
        <taxon>Alteromonadales</taxon>
        <taxon>Pseudoalteromonadaceae</taxon>
        <taxon>Pseudoalteromonas</taxon>
    </lineage>
</organism>
<dbReference type="InterPro" id="IPR036866">
    <property type="entry name" value="RibonucZ/Hydroxyglut_hydro"/>
</dbReference>
<dbReference type="SUPFAM" id="SSF56281">
    <property type="entry name" value="Metallo-hydrolase/oxidoreductase"/>
    <property type="match status" value="1"/>
</dbReference>
<feature type="compositionally biased region" description="Basic and acidic residues" evidence="5">
    <location>
        <begin position="194"/>
        <end position="204"/>
    </location>
</feature>
<dbReference type="InterPro" id="IPR051453">
    <property type="entry name" value="MBL_Glyoxalase_II"/>
</dbReference>
<dbReference type="Gene3D" id="3.60.15.10">
    <property type="entry name" value="Ribonuclease Z/Hydroxyacylglutathione hydrolase-like"/>
    <property type="match status" value="1"/>
</dbReference>
<gene>
    <name evidence="7" type="ORF">TW72_09505</name>
</gene>
<dbReference type="GeneID" id="58228725"/>
<protein>
    <submittedName>
        <fullName evidence="7">Beta-lactamase</fullName>
    </submittedName>
</protein>
<evidence type="ECO:0000256" key="4">
    <source>
        <dbReference type="ARBA" id="ARBA00022833"/>
    </source>
</evidence>
<evidence type="ECO:0000313" key="7">
    <source>
        <dbReference type="EMBL" id="KJY99853.1"/>
    </source>
</evidence>
<dbReference type="eggNOG" id="COG0491">
    <property type="taxonomic scope" value="Bacteria"/>
</dbReference>
<dbReference type="CDD" id="cd07737">
    <property type="entry name" value="YcbL-like_MBL-fold"/>
    <property type="match status" value="1"/>
</dbReference>
<evidence type="ECO:0000313" key="8">
    <source>
        <dbReference type="Proteomes" id="UP000033664"/>
    </source>
</evidence>